<gene>
    <name evidence="1" type="ORF">EHQ58_05235</name>
</gene>
<evidence type="ECO:0000313" key="2">
    <source>
        <dbReference type="Proteomes" id="UP000297693"/>
    </source>
</evidence>
<dbReference type="RefSeq" id="WP_135622828.1">
    <property type="nucleotide sequence ID" value="NZ_RQGD01000019.1"/>
</dbReference>
<dbReference type="AlphaFoldDB" id="A0A4R9K7V5"/>
<protein>
    <submittedName>
        <fullName evidence="1">Uncharacterized protein</fullName>
    </submittedName>
</protein>
<reference evidence="1" key="1">
    <citation type="journal article" date="2019" name="PLoS Negl. Trop. Dis.">
        <title>Revisiting the worldwide diversity of Leptospira species in the environment.</title>
        <authorList>
            <person name="Vincent A.T."/>
            <person name="Schiettekatte O."/>
            <person name="Bourhy P."/>
            <person name="Veyrier F.J."/>
            <person name="Picardeau M."/>
        </authorList>
    </citation>
    <scope>NUCLEOTIDE SEQUENCE [LARGE SCALE GENOMIC DNA]</scope>
    <source>
        <strain evidence="1">201702476</strain>
    </source>
</reference>
<dbReference type="OrthoDB" id="6861055at2"/>
<evidence type="ECO:0000313" key="1">
    <source>
        <dbReference type="EMBL" id="TGL61526.1"/>
    </source>
</evidence>
<accession>A0A4R9K7V5</accession>
<proteinExistence type="predicted"/>
<keyword evidence="2" id="KW-1185">Reference proteome</keyword>
<name>A0A4R9K7V5_9LEPT</name>
<sequence>MKNNMEYCLMLSSIPIDFDELDSKYQSTKNAIESSDLWKKGKEALPDFEKKSSKYQWYVSLTKSLASGYKGYISFQNRHSAGNSAMHDDRLVLEFNPKKIDFKYIRENFFILVLTSFSSYRASIYDETLASKDFTTVGVIDTRNKIDRIHLIDFIHNDFCEIYFKKNAKKVTDLLRQNGFKVNSLKNGIIIVLADHIPTADDLEERSDFALKLLQK</sequence>
<dbReference type="EMBL" id="RQGD01000019">
    <property type="protein sequence ID" value="TGL61526.1"/>
    <property type="molecule type" value="Genomic_DNA"/>
</dbReference>
<comment type="caution">
    <text evidence="1">The sequence shown here is derived from an EMBL/GenBank/DDBJ whole genome shotgun (WGS) entry which is preliminary data.</text>
</comment>
<organism evidence="1 2">
    <name type="scientific">Leptospira ognonensis</name>
    <dbReference type="NCBI Taxonomy" id="2484945"/>
    <lineage>
        <taxon>Bacteria</taxon>
        <taxon>Pseudomonadati</taxon>
        <taxon>Spirochaetota</taxon>
        <taxon>Spirochaetia</taxon>
        <taxon>Leptospirales</taxon>
        <taxon>Leptospiraceae</taxon>
        <taxon>Leptospira</taxon>
    </lineage>
</organism>
<dbReference type="Proteomes" id="UP000297693">
    <property type="component" value="Unassembled WGS sequence"/>
</dbReference>